<dbReference type="PANTHER" id="PTHR30349">
    <property type="entry name" value="PHAGE INTEGRASE-RELATED"/>
    <property type="match status" value="1"/>
</dbReference>
<dbReference type="PANTHER" id="PTHR30349:SF41">
    <property type="entry name" value="INTEGRASE_RECOMBINASE PROTEIN MJ0367-RELATED"/>
    <property type="match status" value="1"/>
</dbReference>
<evidence type="ECO:0000256" key="2">
    <source>
        <dbReference type="ARBA" id="ARBA00023125"/>
    </source>
</evidence>
<protein>
    <submittedName>
        <fullName evidence="5">Integrase</fullName>
    </submittedName>
</protein>
<reference evidence="5 6" key="1">
    <citation type="journal article" date="2019" name="ISME J.">
        <title>Genome analyses of uncultured TG2/ZB3 bacteria in 'Margulisbacteria' specifically attached to ectosymbiotic spirochetes of protists in the termite gut.</title>
        <authorList>
            <person name="Utami Y.D."/>
            <person name="Kuwahara H."/>
            <person name="Igai K."/>
            <person name="Murakami T."/>
            <person name="Sugaya K."/>
            <person name="Morikawa T."/>
            <person name="Nagura Y."/>
            <person name="Yuki M."/>
            <person name="Deevong P."/>
            <person name="Inoue T."/>
            <person name="Kihara K."/>
            <person name="Lo N."/>
            <person name="Yamada A."/>
            <person name="Ohkuma M."/>
            <person name="Hongoh Y."/>
        </authorList>
    </citation>
    <scope>NUCLEOTIDE SEQUENCE [LARGE SCALE GENOMIC DNA]</scope>
    <source>
        <strain evidence="5">NkOx7-02</strain>
    </source>
</reference>
<dbReference type="InterPro" id="IPR013762">
    <property type="entry name" value="Integrase-like_cat_sf"/>
</dbReference>
<dbReference type="InterPro" id="IPR010998">
    <property type="entry name" value="Integrase_recombinase_N"/>
</dbReference>
<evidence type="ECO:0000259" key="4">
    <source>
        <dbReference type="PROSITE" id="PS51898"/>
    </source>
</evidence>
<dbReference type="GO" id="GO:0006310">
    <property type="term" value="P:DNA recombination"/>
    <property type="evidence" value="ECO:0007669"/>
    <property type="project" value="UniProtKB-KW"/>
</dbReference>
<keyword evidence="3" id="KW-0233">DNA recombination</keyword>
<dbReference type="GO" id="GO:0003677">
    <property type="term" value="F:DNA binding"/>
    <property type="evidence" value="ECO:0007669"/>
    <property type="project" value="UniProtKB-KW"/>
</dbReference>
<dbReference type="AlphaFoldDB" id="A0A388TIE9"/>
<accession>A0A388TIE9</accession>
<dbReference type="Proteomes" id="UP000275925">
    <property type="component" value="Unassembled WGS sequence"/>
</dbReference>
<evidence type="ECO:0000256" key="1">
    <source>
        <dbReference type="ARBA" id="ARBA00008857"/>
    </source>
</evidence>
<keyword evidence="2" id="KW-0238">DNA-binding</keyword>
<dbReference type="InterPro" id="IPR050090">
    <property type="entry name" value="Tyrosine_recombinase_XerCD"/>
</dbReference>
<gene>
    <name evidence="5" type="ORF">NO2_0726</name>
</gene>
<sequence>MEKARSPFCIFKRKDKPCFYVRFKNEKTGEYLLPKSTGQTDKTTAIKTAWEWYNKGIPQNNGRIKVVNVELINTIKTTLLDKTEIQSIVKVLKQQGYIKSAILTGDRSDKNLVDYLLEFWDYDRSPYVKEKLRRNHSIHRAYCLGQYNRVVQYLNPVFANHLLGEITRQDIDTFVAQLDNVSDKSARTKNAIIQTFVTPLKYAYQKGLIDNDVTQGITYFSGKPAERRILTPEQVTALFAIEWTDNVAKLANLLACLTGMRVGEILGLRWQDLGENCLYVRHSWNNIDGLKPPKNGETRTVQMTFAKIMYALRSLAQSNPHGQGLSGFVFYSDTIPNQPFDQKILIKKLRTALQTIGMSEVDSKKYTFHSWRHFYTSYMRDKITDKLLQSQTGHKSNRMLKHYSNHTIDGDTERIQQAQATTFSGLLPETINTNFDLLARKRDAHGRYTVYNQVA</sequence>
<dbReference type="InterPro" id="IPR011010">
    <property type="entry name" value="DNA_brk_join_enz"/>
</dbReference>
<dbReference type="Gene3D" id="1.10.150.130">
    <property type="match status" value="1"/>
</dbReference>
<organism evidence="5 6">
    <name type="scientific">Candidatus Termititenax persephonae</name>
    <dbReference type="NCBI Taxonomy" id="2218525"/>
    <lineage>
        <taxon>Bacteria</taxon>
        <taxon>Bacillati</taxon>
        <taxon>Candidatus Margulisiibacteriota</taxon>
        <taxon>Candidatus Termititenacia</taxon>
        <taxon>Candidatus Termititenacales</taxon>
        <taxon>Candidatus Termititenacaceae</taxon>
        <taxon>Candidatus Termititenax</taxon>
    </lineage>
</organism>
<evidence type="ECO:0000313" key="5">
    <source>
        <dbReference type="EMBL" id="GBR76119.1"/>
    </source>
</evidence>
<dbReference type="InterPro" id="IPR002104">
    <property type="entry name" value="Integrase_catalytic"/>
</dbReference>
<dbReference type="Gene3D" id="1.10.443.10">
    <property type="entry name" value="Intergrase catalytic core"/>
    <property type="match status" value="1"/>
</dbReference>
<feature type="domain" description="Tyr recombinase" evidence="4">
    <location>
        <begin position="225"/>
        <end position="420"/>
    </location>
</feature>
<dbReference type="GO" id="GO:0015074">
    <property type="term" value="P:DNA integration"/>
    <property type="evidence" value="ECO:0007669"/>
    <property type="project" value="InterPro"/>
</dbReference>
<evidence type="ECO:0000256" key="3">
    <source>
        <dbReference type="ARBA" id="ARBA00023172"/>
    </source>
</evidence>
<proteinExistence type="inferred from homology"/>
<dbReference type="SUPFAM" id="SSF56349">
    <property type="entry name" value="DNA breaking-rejoining enzymes"/>
    <property type="match status" value="1"/>
</dbReference>
<dbReference type="PROSITE" id="PS51898">
    <property type="entry name" value="TYR_RECOMBINASE"/>
    <property type="match status" value="1"/>
</dbReference>
<name>A0A388TIE9_9BACT</name>
<dbReference type="CDD" id="cd00397">
    <property type="entry name" value="DNA_BRE_C"/>
    <property type="match status" value="1"/>
</dbReference>
<comment type="similarity">
    <text evidence="1">Belongs to the 'phage' integrase family.</text>
</comment>
<dbReference type="Pfam" id="PF00589">
    <property type="entry name" value="Phage_integrase"/>
    <property type="match status" value="1"/>
</dbReference>
<evidence type="ECO:0000313" key="6">
    <source>
        <dbReference type="Proteomes" id="UP000275925"/>
    </source>
</evidence>
<dbReference type="EMBL" id="BGZO01000016">
    <property type="protein sequence ID" value="GBR76119.1"/>
    <property type="molecule type" value="Genomic_DNA"/>
</dbReference>
<comment type="caution">
    <text evidence="5">The sequence shown here is derived from an EMBL/GenBank/DDBJ whole genome shotgun (WGS) entry which is preliminary data.</text>
</comment>
<keyword evidence="6" id="KW-1185">Reference proteome</keyword>